<evidence type="ECO:0000256" key="1">
    <source>
        <dbReference type="SAM" id="MobiDB-lite"/>
    </source>
</evidence>
<feature type="region of interest" description="Disordered" evidence="1">
    <location>
        <begin position="202"/>
        <end position="243"/>
    </location>
</feature>
<dbReference type="InParanoid" id="A0A078AUJ1"/>
<feature type="compositionally biased region" description="Basic and acidic residues" evidence="1">
    <location>
        <begin position="202"/>
        <end position="211"/>
    </location>
</feature>
<dbReference type="AlphaFoldDB" id="A0A078AUJ1"/>
<feature type="region of interest" description="Disordered" evidence="1">
    <location>
        <begin position="73"/>
        <end position="99"/>
    </location>
</feature>
<proteinExistence type="predicted"/>
<name>A0A078AUJ1_STYLE</name>
<evidence type="ECO:0000313" key="2">
    <source>
        <dbReference type="EMBL" id="CDW85686.1"/>
    </source>
</evidence>
<sequence length="295" mass="34804">MPFVFTPQMIEHFQKLCQMYGPAMAYQQMNLIMRNQQLGSLQQQNSNTPNANQNLMFANPFLLSQMSFMPQPNFPKQKLVGSPNKADKSHSSNKSYKSFNNSFKNERVQNFNKIQDSISSSQSRSRLGSKRDKLAKALQDLSKVRNYLRRILIKPIINSTNLQGLHLLIRNPNYLDNHLWTNMKDAEEIKLTYQEYLQKMKDKQKMKDSDKKNKKSYQKPIQQEQKVNECKQNSKPDSGQNDISVTDQFKKIKNFDNPFKLVFIAFNDYGINRNYQYYHLVSSDNRRYLRYCKAY</sequence>
<organism evidence="2 3">
    <name type="scientific">Stylonychia lemnae</name>
    <name type="common">Ciliate</name>
    <dbReference type="NCBI Taxonomy" id="5949"/>
    <lineage>
        <taxon>Eukaryota</taxon>
        <taxon>Sar</taxon>
        <taxon>Alveolata</taxon>
        <taxon>Ciliophora</taxon>
        <taxon>Intramacronucleata</taxon>
        <taxon>Spirotrichea</taxon>
        <taxon>Stichotrichia</taxon>
        <taxon>Sporadotrichida</taxon>
        <taxon>Oxytrichidae</taxon>
        <taxon>Stylonychinae</taxon>
        <taxon>Stylonychia</taxon>
    </lineage>
</organism>
<keyword evidence="3" id="KW-1185">Reference proteome</keyword>
<gene>
    <name evidence="2" type="primary">Contig5462.g5835</name>
    <name evidence="2" type="ORF">STYLEM_14772</name>
</gene>
<dbReference type="EMBL" id="CCKQ01013961">
    <property type="protein sequence ID" value="CDW85686.1"/>
    <property type="molecule type" value="Genomic_DNA"/>
</dbReference>
<protein>
    <submittedName>
        <fullName evidence="2">Uncharacterized protein</fullName>
    </submittedName>
</protein>
<reference evidence="2 3" key="1">
    <citation type="submission" date="2014-06" db="EMBL/GenBank/DDBJ databases">
        <authorList>
            <person name="Swart Estienne"/>
        </authorList>
    </citation>
    <scope>NUCLEOTIDE SEQUENCE [LARGE SCALE GENOMIC DNA]</scope>
    <source>
        <strain evidence="2 3">130c</strain>
    </source>
</reference>
<accession>A0A078AUJ1</accession>
<evidence type="ECO:0000313" key="3">
    <source>
        <dbReference type="Proteomes" id="UP000039865"/>
    </source>
</evidence>
<dbReference type="Proteomes" id="UP000039865">
    <property type="component" value="Unassembled WGS sequence"/>
</dbReference>